<protein>
    <submittedName>
        <fullName evidence="1">Uncharacterized protein</fullName>
    </submittedName>
</protein>
<dbReference type="AlphaFoldDB" id="A0A1G1XPB7"/>
<sequence length="453" mass="51310">MANQFKISDLGAAGEIFNKIINKHGLSDKADEILSKFIGMILKNKTEIDFINQLRRELNLDFNLATRVGYELKQQILSDPAKVKQLAQSLKNQTDERFSPEVIINDLLVGMENFELTDQNLKKRFESAIFSWLKDVRDLSELKDILTRPEKIGGIGMPEDVWNELSKLLVAQKSEIKKENIDIAGLITEYEGGSKKEEAAEPGEIKEVEIDVAAKPKAELKAQAKLTGQEVTIHHLLQEKGVPFEELNQKEAIKKKLEEIAKIGTEPQSPLVNEIEEKEEFLESKEEIEAPEEDFVETPQPVALPQMPKAPQTQPVSQQINREINQPLITKTGSETSRPKMEDIKVFTEPRLVGPLDELVGLKIEDFRRLSKDPNEAINKIAAKLELLEDESVLRKAEGIKAIKISPLYKAYAEIMNQAIKEGKSIEEIINLKQTLTMEEYKAIMNFNKGLKY</sequence>
<name>A0A1G1XPB7_9BACT</name>
<dbReference type="EMBL" id="MHHZ01000014">
    <property type="protein sequence ID" value="OGY41784.1"/>
    <property type="molecule type" value="Genomic_DNA"/>
</dbReference>
<reference evidence="1 2" key="1">
    <citation type="journal article" date="2016" name="Nat. Commun.">
        <title>Thousands of microbial genomes shed light on interconnected biogeochemical processes in an aquifer system.</title>
        <authorList>
            <person name="Anantharaman K."/>
            <person name="Brown C.T."/>
            <person name="Hug L.A."/>
            <person name="Sharon I."/>
            <person name="Castelle C.J."/>
            <person name="Probst A.J."/>
            <person name="Thomas B.C."/>
            <person name="Singh A."/>
            <person name="Wilkins M.J."/>
            <person name="Karaoz U."/>
            <person name="Brodie E.L."/>
            <person name="Williams K.H."/>
            <person name="Hubbard S.S."/>
            <person name="Banfield J.F."/>
        </authorList>
    </citation>
    <scope>NUCLEOTIDE SEQUENCE [LARGE SCALE GENOMIC DNA]</scope>
</reference>
<gene>
    <name evidence="1" type="ORF">A2Y82_02845</name>
</gene>
<dbReference type="Proteomes" id="UP000176498">
    <property type="component" value="Unassembled WGS sequence"/>
</dbReference>
<proteinExistence type="predicted"/>
<comment type="caution">
    <text evidence="1">The sequence shown here is derived from an EMBL/GenBank/DDBJ whole genome shotgun (WGS) entry which is preliminary data.</text>
</comment>
<evidence type="ECO:0000313" key="1">
    <source>
        <dbReference type="EMBL" id="OGY41784.1"/>
    </source>
</evidence>
<evidence type="ECO:0000313" key="2">
    <source>
        <dbReference type="Proteomes" id="UP000176498"/>
    </source>
</evidence>
<organism evidence="1 2">
    <name type="scientific">Candidatus Buchananbacteria bacterium RBG_13_36_9</name>
    <dbReference type="NCBI Taxonomy" id="1797530"/>
    <lineage>
        <taxon>Bacteria</taxon>
        <taxon>Candidatus Buchananiibacteriota</taxon>
    </lineage>
</organism>
<accession>A0A1G1XPB7</accession>